<comment type="caution">
    <text evidence="1">The sequence shown here is derived from an EMBL/GenBank/DDBJ whole genome shotgun (WGS) entry which is preliminary data.</text>
</comment>
<proteinExistence type="predicted"/>
<gene>
    <name evidence="1" type="ORF">GALL_425740</name>
</gene>
<sequence>MDRPRLIVVFCSVGDCDASQGVREIGVVPATAAELLYHLTFRVEQREGYRVRNSSYSWHTRLTGLDVVDLIGQVQLIKTQHLTTSNLPELVVDPVRQVVAQNERCCHVRDYQGNRGQTHNGDYEAST</sequence>
<organism evidence="1">
    <name type="scientific">mine drainage metagenome</name>
    <dbReference type="NCBI Taxonomy" id="410659"/>
    <lineage>
        <taxon>unclassified sequences</taxon>
        <taxon>metagenomes</taxon>
        <taxon>ecological metagenomes</taxon>
    </lineage>
</organism>
<protein>
    <submittedName>
        <fullName evidence="1">Uncharacterized protein</fullName>
    </submittedName>
</protein>
<name>A0A1J5QID5_9ZZZZ</name>
<evidence type="ECO:0000313" key="1">
    <source>
        <dbReference type="EMBL" id="OIQ75757.1"/>
    </source>
</evidence>
<accession>A0A1J5QID5</accession>
<dbReference type="EMBL" id="MLJW01002066">
    <property type="protein sequence ID" value="OIQ75757.1"/>
    <property type="molecule type" value="Genomic_DNA"/>
</dbReference>
<reference evidence="1" key="1">
    <citation type="submission" date="2016-10" db="EMBL/GenBank/DDBJ databases">
        <title>Sequence of Gallionella enrichment culture.</title>
        <authorList>
            <person name="Poehlein A."/>
            <person name="Muehling M."/>
            <person name="Daniel R."/>
        </authorList>
    </citation>
    <scope>NUCLEOTIDE SEQUENCE</scope>
</reference>
<dbReference type="AlphaFoldDB" id="A0A1J5QID5"/>